<comment type="caution">
    <text evidence="8">The sequence shown here is derived from an EMBL/GenBank/DDBJ whole genome shotgun (WGS) entry which is preliminary data.</text>
</comment>
<evidence type="ECO:0000256" key="2">
    <source>
        <dbReference type="ARBA" id="ARBA00022723"/>
    </source>
</evidence>
<gene>
    <name evidence="8" type="ORF">UV05_C0006G0004</name>
</gene>
<feature type="domain" description="Transcriptional repressor PaaX-like central Cas2-like" evidence="7">
    <location>
        <begin position="34"/>
        <end position="97"/>
    </location>
</feature>
<keyword evidence="5" id="KW-0460">Magnesium</keyword>
<evidence type="ECO:0000256" key="5">
    <source>
        <dbReference type="ARBA" id="ARBA00022842"/>
    </source>
</evidence>
<evidence type="ECO:0000313" key="8">
    <source>
        <dbReference type="EMBL" id="KKS44440.1"/>
    </source>
</evidence>
<dbReference type="GO" id="GO:0043571">
    <property type="term" value="P:maintenance of CRISPR repeat elements"/>
    <property type="evidence" value="ECO:0007669"/>
    <property type="project" value="InterPro"/>
</dbReference>
<keyword evidence="1" id="KW-0540">Nuclease</keyword>
<dbReference type="Pfam" id="PF20803">
    <property type="entry name" value="PaaX_M"/>
    <property type="match status" value="1"/>
</dbReference>
<dbReference type="SUPFAM" id="SSF143430">
    <property type="entry name" value="TTP0101/SSO1404-like"/>
    <property type="match status" value="1"/>
</dbReference>
<dbReference type="AlphaFoldDB" id="A0A0G0Z6Y1"/>
<keyword evidence="3" id="KW-0255">Endonuclease</keyword>
<dbReference type="Proteomes" id="UP000034875">
    <property type="component" value="Unassembled WGS sequence"/>
</dbReference>
<dbReference type="InterPro" id="IPR021127">
    <property type="entry name" value="CRISPR_associated_Cas2"/>
</dbReference>
<dbReference type="Gene3D" id="3.30.70.2650">
    <property type="match status" value="1"/>
</dbReference>
<evidence type="ECO:0000256" key="1">
    <source>
        <dbReference type="ARBA" id="ARBA00022722"/>
    </source>
</evidence>
<accession>A0A0G0Z6Y1</accession>
<name>A0A0G0Z6Y1_9BACT</name>
<evidence type="ECO:0000313" key="9">
    <source>
        <dbReference type="Proteomes" id="UP000034875"/>
    </source>
</evidence>
<proteinExistence type="predicted"/>
<evidence type="ECO:0000259" key="7">
    <source>
        <dbReference type="Pfam" id="PF20803"/>
    </source>
</evidence>
<evidence type="ECO:0000256" key="4">
    <source>
        <dbReference type="ARBA" id="ARBA00022801"/>
    </source>
</evidence>
<keyword evidence="6" id="KW-0051">Antiviral defense</keyword>
<keyword evidence="4" id="KW-0378">Hydrolase</keyword>
<reference evidence="8 9" key="1">
    <citation type="journal article" date="2015" name="Nature">
        <title>rRNA introns, odd ribosomes, and small enigmatic genomes across a large radiation of phyla.</title>
        <authorList>
            <person name="Brown C.T."/>
            <person name="Hug L.A."/>
            <person name="Thomas B.C."/>
            <person name="Sharon I."/>
            <person name="Castelle C.J."/>
            <person name="Singh A."/>
            <person name="Wilkins M.J."/>
            <person name="Williams K.H."/>
            <person name="Banfield J.F."/>
        </authorList>
    </citation>
    <scope>NUCLEOTIDE SEQUENCE [LARGE SCALE GENOMIC DNA]</scope>
</reference>
<dbReference type="NCBIfam" id="TIGR01573">
    <property type="entry name" value="cas2"/>
    <property type="match status" value="1"/>
</dbReference>
<organism evidence="8 9">
    <name type="scientific">candidate division CPR1 bacterium GW2011_GWA2_42_17</name>
    <dbReference type="NCBI Taxonomy" id="1618341"/>
    <lineage>
        <taxon>Bacteria</taxon>
        <taxon>candidate division CPR1</taxon>
    </lineage>
</organism>
<evidence type="ECO:0000256" key="3">
    <source>
        <dbReference type="ARBA" id="ARBA00022759"/>
    </source>
</evidence>
<protein>
    <recommendedName>
        <fullName evidence="7">Transcriptional repressor PaaX-like central Cas2-like domain-containing protein</fullName>
    </recommendedName>
</protein>
<dbReference type="EMBL" id="LCCZ01000006">
    <property type="protein sequence ID" value="KKS44440.1"/>
    <property type="molecule type" value="Genomic_DNA"/>
</dbReference>
<dbReference type="GO" id="GO:0004521">
    <property type="term" value="F:RNA endonuclease activity"/>
    <property type="evidence" value="ECO:0007669"/>
    <property type="project" value="InterPro"/>
</dbReference>
<evidence type="ECO:0000256" key="6">
    <source>
        <dbReference type="ARBA" id="ARBA00023118"/>
    </source>
</evidence>
<keyword evidence="2" id="KW-0479">Metal-binding</keyword>
<dbReference type="InterPro" id="IPR048846">
    <property type="entry name" value="PaaX-like_central"/>
</dbReference>
<sequence>MGEDKSMALTEEGLARVLSNFPKQPNKLSGKHFILVIFDVPEKYKRGRDNFRYFLNQLGFTKLQKSVWLSHYDVLDELQDFIKVCDIGDWINVFMIEKPVYLPRAFKERLK</sequence>